<dbReference type="FunFam" id="3.20.20.450:FF:000001">
    <property type="entry name" value="Cyclic di-GMP phosphodiesterase yahA"/>
    <property type="match status" value="1"/>
</dbReference>
<name>A0A267MJS7_9FIRM</name>
<keyword evidence="5" id="KW-1185">Reference proteome</keyword>
<dbReference type="NCBIfam" id="TIGR00254">
    <property type="entry name" value="GGDEF"/>
    <property type="match status" value="1"/>
</dbReference>
<dbReference type="EMBL" id="NIBG01000005">
    <property type="protein sequence ID" value="PAB59851.1"/>
    <property type="molecule type" value="Genomic_DNA"/>
</dbReference>
<dbReference type="CDD" id="cd01949">
    <property type="entry name" value="GGDEF"/>
    <property type="match status" value="1"/>
</dbReference>
<keyword evidence="1" id="KW-0812">Transmembrane</keyword>
<sequence length="547" mass="62614">MHISIKKNILILFFINFCFVLFCTQFNLEIEDIIIESCYVTISIIGFIILSKTKFKLLQIGWIIIISSFMVDLIDEFDNYIHIPRVIDKYYNDISLLVGLLITVISFSLIIKQLKKMVIFDPLTGLLNRRGFFEKAEKELEIAIKNDTTVEVFFIDLNRFKMINDSLGHSVGDSLLREVSKRLKSHIRETDILSRVSGDEFLIMSQNTHRESIEKIASRIVDAFSNPFQVEEHNVIINASVGLSSFPTHGDNIEEIIKCADIAMYHSKIHGMKYEMYNSDMGHSICKKVILENDIRKGLENKEFYVHYQPQVDAKSNKIIGVEALLRWNHHTKGIISPLEYISLAEETGLIIPIGEMVLREACKQNKTWQEKGYENIKMSVNISIRQLQNNDFVNMVLNILEETKLDPKYLTLEIVETLVAKNMADISAKLNQLKEYGINISIDDFGTGYSSLSYLNDLPINSIKIDRSFVSHSTYNTKDQAIISMIITMAHSLNLSVVAEGVETNQQLEFLRKCGCDFIQGYFTGKPNGPIEIEKNYIQKLEVTQG</sequence>
<dbReference type="Proteomes" id="UP000216024">
    <property type="component" value="Unassembled WGS sequence"/>
</dbReference>
<dbReference type="Gene3D" id="3.30.70.270">
    <property type="match status" value="1"/>
</dbReference>
<dbReference type="AlphaFoldDB" id="A0A267MJS7"/>
<evidence type="ECO:0000313" key="4">
    <source>
        <dbReference type="EMBL" id="PAB59851.1"/>
    </source>
</evidence>
<feature type="transmembrane region" description="Helical" evidence="1">
    <location>
        <begin position="57"/>
        <end position="74"/>
    </location>
</feature>
<dbReference type="PANTHER" id="PTHR44757:SF2">
    <property type="entry name" value="BIOFILM ARCHITECTURE MAINTENANCE PROTEIN MBAA"/>
    <property type="match status" value="1"/>
</dbReference>
<dbReference type="CDD" id="cd01948">
    <property type="entry name" value="EAL"/>
    <property type="match status" value="1"/>
</dbReference>
<dbReference type="Gene3D" id="3.20.20.450">
    <property type="entry name" value="EAL domain"/>
    <property type="match status" value="1"/>
</dbReference>
<dbReference type="Pfam" id="PF00563">
    <property type="entry name" value="EAL"/>
    <property type="match status" value="1"/>
</dbReference>
<organism evidence="4 5">
    <name type="scientific">Anaeromicrobium sediminis</name>
    <dbReference type="NCBI Taxonomy" id="1478221"/>
    <lineage>
        <taxon>Bacteria</taxon>
        <taxon>Bacillati</taxon>
        <taxon>Bacillota</taxon>
        <taxon>Clostridia</taxon>
        <taxon>Peptostreptococcales</taxon>
        <taxon>Thermotaleaceae</taxon>
        <taxon>Anaeromicrobium</taxon>
    </lineage>
</organism>
<evidence type="ECO:0000259" key="3">
    <source>
        <dbReference type="PROSITE" id="PS50887"/>
    </source>
</evidence>
<feature type="domain" description="EAL" evidence="2">
    <location>
        <begin position="288"/>
        <end position="542"/>
    </location>
</feature>
<dbReference type="PROSITE" id="PS50883">
    <property type="entry name" value="EAL"/>
    <property type="match status" value="1"/>
</dbReference>
<comment type="caution">
    <text evidence="4">The sequence shown here is derived from an EMBL/GenBank/DDBJ whole genome shotgun (WGS) entry which is preliminary data.</text>
</comment>
<feature type="transmembrane region" description="Helical" evidence="1">
    <location>
        <begin position="94"/>
        <end position="111"/>
    </location>
</feature>
<evidence type="ECO:0000313" key="5">
    <source>
        <dbReference type="Proteomes" id="UP000216024"/>
    </source>
</evidence>
<evidence type="ECO:0000256" key="1">
    <source>
        <dbReference type="SAM" id="Phobius"/>
    </source>
</evidence>
<dbReference type="InterPro" id="IPR001633">
    <property type="entry name" value="EAL_dom"/>
</dbReference>
<feature type="transmembrane region" description="Helical" evidence="1">
    <location>
        <begin position="9"/>
        <end position="27"/>
    </location>
</feature>
<dbReference type="SUPFAM" id="SSF55073">
    <property type="entry name" value="Nucleotide cyclase"/>
    <property type="match status" value="1"/>
</dbReference>
<dbReference type="SUPFAM" id="SSF141868">
    <property type="entry name" value="EAL domain-like"/>
    <property type="match status" value="1"/>
</dbReference>
<dbReference type="InterPro" id="IPR035919">
    <property type="entry name" value="EAL_sf"/>
</dbReference>
<reference evidence="4 5" key="1">
    <citation type="submission" date="2017-06" db="EMBL/GenBank/DDBJ databases">
        <title>Draft genome sequence of anaerobic fermentative bacterium Anaeromicrobium sediminis DY2726D isolated from West Pacific Ocean sediments.</title>
        <authorList>
            <person name="Zeng X."/>
        </authorList>
    </citation>
    <scope>NUCLEOTIDE SEQUENCE [LARGE SCALE GENOMIC DNA]</scope>
    <source>
        <strain evidence="4 5">DY2726D</strain>
    </source>
</reference>
<dbReference type="OrthoDB" id="9762141at2"/>
<dbReference type="InterPro" id="IPR052155">
    <property type="entry name" value="Biofilm_reg_signaling"/>
</dbReference>
<dbReference type="PROSITE" id="PS50887">
    <property type="entry name" value="GGDEF"/>
    <property type="match status" value="1"/>
</dbReference>
<keyword evidence="1" id="KW-0472">Membrane</keyword>
<dbReference type="InterPro" id="IPR000160">
    <property type="entry name" value="GGDEF_dom"/>
</dbReference>
<dbReference type="SMART" id="SM00267">
    <property type="entry name" value="GGDEF"/>
    <property type="match status" value="1"/>
</dbReference>
<gene>
    <name evidence="4" type="ORF">CCE28_07810</name>
</gene>
<feature type="domain" description="GGDEF" evidence="3">
    <location>
        <begin position="148"/>
        <end position="280"/>
    </location>
</feature>
<dbReference type="Pfam" id="PF00990">
    <property type="entry name" value="GGDEF"/>
    <property type="match status" value="1"/>
</dbReference>
<dbReference type="PANTHER" id="PTHR44757">
    <property type="entry name" value="DIGUANYLATE CYCLASE DGCP"/>
    <property type="match status" value="1"/>
</dbReference>
<proteinExistence type="predicted"/>
<accession>A0A267MJS7</accession>
<dbReference type="InterPro" id="IPR029787">
    <property type="entry name" value="Nucleotide_cyclase"/>
</dbReference>
<protein>
    <recommendedName>
        <fullName evidence="6">Diguanylate cyclase</fullName>
    </recommendedName>
</protein>
<evidence type="ECO:0000259" key="2">
    <source>
        <dbReference type="PROSITE" id="PS50883"/>
    </source>
</evidence>
<keyword evidence="1" id="KW-1133">Transmembrane helix</keyword>
<dbReference type="InterPro" id="IPR043128">
    <property type="entry name" value="Rev_trsase/Diguanyl_cyclase"/>
</dbReference>
<feature type="transmembrane region" description="Helical" evidence="1">
    <location>
        <begin position="33"/>
        <end position="50"/>
    </location>
</feature>
<evidence type="ECO:0008006" key="6">
    <source>
        <dbReference type="Google" id="ProtNLM"/>
    </source>
</evidence>
<dbReference type="SMART" id="SM00052">
    <property type="entry name" value="EAL"/>
    <property type="match status" value="1"/>
</dbReference>